<feature type="domain" description="CN hydrolase" evidence="2">
    <location>
        <begin position="2"/>
        <end position="235"/>
    </location>
</feature>
<evidence type="ECO:0000256" key="1">
    <source>
        <dbReference type="ARBA" id="ARBA00010613"/>
    </source>
</evidence>
<evidence type="ECO:0000313" key="4">
    <source>
        <dbReference type="Proteomes" id="UP000581688"/>
    </source>
</evidence>
<dbReference type="InterPro" id="IPR003010">
    <property type="entry name" value="C-N_Hydrolase"/>
</dbReference>
<dbReference type="PROSITE" id="PS50263">
    <property type="entry name" value="CN_HYDROLASE"/>
    <property type="match status" value="1"/>
</dbReference>
<evidence type="ECO:0000259" key="2">
    <source>
        <dbReference type="PROSITE" id="PS50263"/>
    </source>
</evidence>
<keyword evidence="4" id="KW-1185">Reference proteome</keyword>
<gene>
    <name evidence="3" type="ORF">HNQ94_000371</name>
</gene>
<evidence type="ECO:0000313" key="3">
    <source>
        <dbReference type="EMBL" id="MBB6451950.1"/>
    </source>
</evidence>
<accession>A0A841PT33</accession>
<keyword evidence="3" id="KW-0378">Hydrolase</keyword>
<dbReference type="SUPFAM" id="SSF56317">
    <property type="entry name" value="Carbon-nitrogen hydrolase"/>
    <property type="match status" value="1"/>
</dbReference>
<organism evidence="3 4">
    <name type="scientific">Salirhabdus euzebyi</name>
    <dbReference type="NCBI Taxonomy" id="394506"/>
    <lineage>
        <taxon>Bacteria</taxon>
        <taxon>Bacillati</taxon>
        <taxon>Bacillota</taxon>
        <taxon>Bacilli</taxon>
        <taxon>Bacillales</taxon>
        <taxon>Bacillaceae</taxon>
        <taxon>Salirhabdus</taxon>
    </lineage>
</organism>
<sequence>MYLASAIQMESEINNEEKNITKGLSMIDSAAKKGAKVICLPELWSCGYYLSKEYIRCHAKHVKGSFIKMLQRIAFEKNVILIVPFPEIENDNIYVSTIVIDDDGNISGKAQKSFLWGDEKDIFTPGQLQFPIFKTSVGNVGVLICYELEFPEPSRIQALLGADIIFAPSVWSKGAEERWDIQLPARALDNQIYVMGINAVGGNACGKSKLIDCYGQIKEECPKDSEHILLAVVETEKIKEARETIPYLHDLPPSLKPLPFVKNGK</sequence>
<protein>
    <submittedName>
        <fullName evidence="3">Putative amidohydrolase</fullName>
    </submittedName>
</protein>
<dbReference type="InterPro" id="IPR036526">
    <property type="entry name" value="C-N_Hydrolase_sf"/>
</dbReference>
<comment type="similarity">
    <text evidence="1">Belongs to the carbon-nitrogen hydrolase superfamily. NIT1/NIT2 family.</text>
</comment>
<dbReference type="PANTHER" id="PTHR23088">
    <property type="entry name" value="NITRILASE-RELATED"/>
    <property type="match status" value="1"/>
</dbReference>
<reference evidence="3 4" key="1">
    <citation type="submission" date="2020-08" db="EMBL/GenBank/DDBJ databases">
        <title>Genomic Encyclopedia of Type Strains, Phase IV (KMG-IV): sequencing the most valuable type-strain genomes for metagenomic binning, comparative biology and taxonomic classification.</title>
        <authorList>
            <person name="Goeker M."/>
        </authorList>
    </citation>
    <scope>NUCLEOTIDE SEQUENCE [LARGE SCALE GENOMIC DNA]</scope>
    <source>
        <strain evidence="3 4">DSM 19612</strain>
    </source>
</reference>
<dbReference type="Pfam" id="PF00795">
    <property type="entry name" value="CN_hydrolase"/>
    <property type="match status" value="1"/>
</dbReference>
<dbReference type="GO" id="GO:0016787">
    <property type="term" value="F:hydrolase activity"/>
    <property type="evidence" value="ECO:0007669"/>
    <property type="project" value="UniProtKB-KW"/>
</dbReference>
<dbReference type="Gene3D" id="3.60.110.10">
    <property type="entry name" value="Carbon-nitrogen hydrolase"/>
    <property type="match status" value="1"/>
</dbReference>
<dbReference type="PANTHER" id="PTHR23088:SF27">
    <property type="entry name" value="DEAMINATED GLUTATHIONE AMIDASE"/>
    <property type="match status" value="1"/>
</dbReference>
<dbReference type="AlphaFoldDB" id="A0A841PT33"/>
<dbReference type="RefSeq" id="WP_174494487.1">
    <property type="nucleotide sequence ID" value="NZ_CADDWK010000001.1"/>
</dbReference>
<comment type="caution">
    <text evidence="3">The sequence shown here is derived from an EMBL/GenBank/DDBJ whole genome shotgun (WGS) entry which is preliminary data.</text>
</comment>
<proteinExistence type="inferred from homology"/>
<name>A0A841PT33_9BACI</name>
<dbReference type="EMBL" id="JACHGH010000001">
    <property type="protein sequence ID" value="MBB6451950.1"/>
    <property type="molecule type" value="Genomic_DNA"/>
</dbReference>
<dbReference type="Proteomes" id="UP000581688">
    <property type="component" value="Unassembled WGS sequence"/>
</dbReference>